<name>A0A175W8C6_9PEZI</name>
<gene>
    <name evidence="2" type="ORF">MMYC01_202382</name>
</gene>
<keyword evidence="3" id="KW-1185">Reference proteome</keyword>
<dbReference type="Proteomes" id="UP000078237">
    <property type="component" value="Unassembled WGS sequence"/>
</dbReference>
<organism evidence="2 3">
    <name type="scientific">Madurella mycetomatis</name>
    <dbReference type="NCBI Taxonomy" id="100816"/>
    <lineage>
        <taxon>Eukaryota</taxon>
        <taxon>Fungi</taxon>
        <taxon>Dikarya</taxon>
        <taxon>Ascomycota</taxon>
        <taxon>Pezizomycotina</taxon>
        <taxon>Sordariomycetes</taxon>
        <taxon>Sordariomycetidae</taxon>
        <taxon>Sordariales</taxon>
        <taxon>Sordariales incertae sedis</taxon>
        <taxon>Madurella</taxon>
    </lineage>
</organism>
<sequence length="132" mass="15200">KAAQKVAISQRNELWEPKEARWVEAQEKADFLLQKPTEATSTYLDKQDRPKFDDRFLFVPQRVCIGKDHPKLLHALKTGAWTYGLQEYYEEIAPLINMPLAGISLEPTLADRQNELKPEPPVWVSGKPERNS</sequence>
<evidence type="ECO:0000313" key="3">
    <source>
        <dbReference type="Proteomes" id="UP000078237"/>
    </source>
</evidence>
<proteinExistence type="predicted"/>
<feature type="region of interest" description="Disordered" evidence="1">
    <location>
        <begin position="111"/>
        <end position="132"/>
    </location>
</feature>
<dbReference type="VEuPathDB" id="FungiDB:MMYC01_202382"/>
<feature type="non-terminal residue" evidence="2">
    <location>
        <position position="132"/>
    </location>
</feature>
<accession>A0A175W8C6</accession>
<protein>
    <submittedName>
        <fullName evidence="2">Uncharacterized protein</fullName>
    </submittedName>
</protein>
<feature type="non-terminal residue" evidence="2">
    <location>
        <position position="1"/>
    </location>
</feature>
<reference evidence="2 3" key="1">
    <citation type="journal article" date="2016" name="Genome Announc.">
        <title>Genome Sequence of Madurella mycetomatis mm55, Isolated from a Human Mycetoma Case in Sudan.</title>
        <authorList>
            <person name="Smit S."/>
            <person name="Derks M.F."/>
            <person name="Bervoets S."/>
            <person name="Fahal A."/>
            <person name="van Leeuwen W."/>
            <person name="van Belkum A."/>
            <person name="van de Sande W.W."/>
        </authorList>
    </citation>
    <scope>NUCLEOTIDE SEQUENCE [LARGE SCALE GENOMIC DNA]</scope>
    <source>
        <strain evidence="3">mm55</strain>
    </source>
</reference>
<dbReference type="EMBL" id="LCTW02000072">
    <property type="protein sequence ID" value="KXX79986.1"/>
    <property type="molecule type" value="Genomic_DNA"/>
</dbReference>
<dbReference type="AlphaFoldDB" id="A0A175W8C6"/>
<evidence type="ECO:0000256" key="1">
    <source>
        <dbReference type="SAM" id="MobiDB-lite"/>
    </source>
</evidence>
<evidence type="ECO:0000313" key="2">
    <source>
        <dbReference type="EMBL" id="KXX79986.1"/>
    </source>
</evidence>
<comment type="caution">
    <text evidence="2">The sequence shown here is derived from an EMBL/GenBank/DDBJ whole genome shotgun (WGS) entry which is preliminary data.</text>
</comment>